<dbReference type="Pfam" id="PF13639">
    <property type="entry name" value="zf-RING_2"/>
    <property type="match status" value="1"/>
</dbReference>
<evidence type="ECO:0000256" key="9">
    <source>
        <dbReference type="ARBA" id="ARBA00022786"/>
    </source>
</evidence>
<evidence type="ECO:0000256" key="16">
    <source>
        <dbReference type="SAM" id="Phobius"/>
    </source>
</evidence>
<keyword evidence="9" id="KW-0833">Ubl conjugation pathway</keyword>
<accession>A0A059B5J9</accession>
<sequence length="204" mass="22490">MLAAIIVLFFVVIIMISLHLYARWFLLRRQQRRRFLRRNRLNRRTQIVFYADFPAPQASRGLDSSVLKSLPVFTFSSSAAAAAAPAPAAPGIGGGEARPECAVCLSEFEDGEEARLLPKCKHSFHVDCIDMWFHSHSTCPLCRSPVEPVGEEFVAIAIPGFDRAEAGTSSGLCSWPDSPSRCRGGPSRRTSRGATRRRAGSGRR</sequence>
<evidence type="ECO:0000256" key="1">
    <source>
        <dbReference type="ARBA" id="ARBA00000900"/>
    </source>
</evidence>
<evidence type="ECO:0000256" key="8">
    <source>
        <dbReference type="ARBA" id="ARBA00022771"/>
    </source>
</evidence>
<dbReference type="GO" id="GO:0061630">
    <property type="term" value="F:ubiquitin protein ligase activity"/>
    <property type="evidence" value="ECO:0007669"/>
    <property type="project" value="UniProtKB-EC"/>
</dbReference>
<dbReference type="Gene3D" id="3.30.40.10">
    <property type="entry name" value="Zinc/RING finger domain, C3HC4 (zinc finger)"/>
    <property type="match status" value="1"/>
</dbReference>
<dbReference type="AlphaFoldDB" id="A0A059B5J9"/>
<dbReference type="EC" id="2.3.2.27" evidence="4"/>
<dbReference type="OMA" id="PRYAINI"/>
<evidence type="ECO:0000256" key="6">
    <source>
        <dbReference type="ARBA" id="ARBA00022692"/>
    </source>
</evidence>
<dbReference type="FunFam" id="3.30.40.10:FF:000187">
    <property type="entry name" value="E3 ubiquitin-protein ligase ATL6"/>
    <property type="match status" value="1"/>
</dbReference>
<feature type="domain" description="RING-type" evidence="17">
    <location>
        <begin position="101"/>
        <end position="143"/>
    </location>
</feature>
<feature type="region of interest" description="Disordered" evidence="15">
    <location>
        <begin position="166"/>
        <end position="204"/>
    </location>
</feature>
<evidence type="ECO:0000256" key="7">
    <source>
        <dbReference type="ARBA" id="ARBA00022723"/>
    </source>
</evidence>
<dbReference type="PROSITE" id="PS50089">
    <property type="entry name" value="ZF_RING_2"/>
    <property type="match status" value="1"/>
</dbReference>
<name>A0A059B5J9_EUCGR</name>
<evidence type="ECO:0000259" key="17">
    <source>
        <dbReference type="PROSITE" id="PS50089"/>
    </source>
</evidence>
<proteinExistence type="inferred from homology"/>
<evidence type="ECO:0000256" key="15">
    <source>
        <dbReference type="SAM" id="MobiDB-lite"/>
    </source>
</evidence>
<dbReference type="FunCoup" id="A0A059B5J9">
    <property type="interactions" value="18"/>
</dbReference>
<comment type="similarity">
    <text evidence="13">Belongs to the RING-type zinc finger family. ATL subfamily.</text>
</comment>
<dbReference type="CDD" id="cd16461">
    <property type="entry name" value="RING-H2_EL5-like"/>
    <property type="match status" value="1"/>
</dbReference>
<evidence type="ECO:0000256" key="13">
    <source>
        <dbReference type="ARBA" id="ARBA00024209"/>
    </source>
</evidence>
<dbReference type="Gramene" id="KCW61196">
    <property type="protein sequence ID" value="KCW61196"/>
    <property type="gene ID" value="EUGRSUZ_H03960"/>
</dbReference>
<comment type="catalytic activity">
    <reaction evidence="1">
        <text>S-ubiquitinyl-[E2 ubiquitin-conjugating enzyme]-L-cysteine + [acceptor protein]-L-lysine = [E2 ubiquitin-conjugating enzyme]-L-cysteine + N(6)-ubiquitinyl-[acceptor protein]-L-lysine.</text>
        <dbReference type="EC" id="2.3.2.27"/>
    </reaction>
</comment>
<evidence type="ECO:0000256" key="2">
    <source>
        <dbReference type="ARBA" id="ARBA00004167"/>
    </source>
</evidence>
<dbReference type="PANTHER" id="PTHR45768:SF34">
    <property type="entry name" value="RING-H2 FINGER PROTEIN ATL64"/>
    <property type="match status" value="1"/>
</dbReference>
<keyword evidence="6 16" id="KW-0812">Transmembrane</keyword>
<feature type="transmembrane region" description="Helical" evidence="16">
    <location>
        <begin position="6"/>
        <end position="27"/>
    </location>
</feature>
<gene>
    <name evidence="18" type="ORF">EUGRSUZ_H03960</name>
</gene>
<dbReference type="SUPFAM" id="SSF57850">
    <property type="entry name" value="RING/U-box"/>
    <property type="match status" value="1"/>
</dbReference>
<dbReference type="InterPro" id="IPR013083">
    <property type="entry name" value="Znf_RING/FYVE/PHD"/>
</dbReference>
<dbReference type="SMART" id="SM00184">
    <property type="entry name" value="RING"/>
    <property type="match status" value="1"/>
</dbReference>
<evidence type="ECO:0000313" key="18">
    <source>
        <dbReference type="EMBL" id="KCW61196.1"/>
    </source>
</evidence>
<feature type="compositionally biased region" description="Low complexity" evidence="15">
    <location>
        <begin position="178"/>
        <end position="188"/>
    </location>
</feature>
<evidence type="ECO:0000256" key="5">
    <source>
        <dbReference type="ARBA" id="ARBA00022679"/>
    </source>
</evidence>
<keyword evidence="11 16" id="KW-1133">Transmembrane helix</keyword>
<comment type="subcellular location">
    <subcellularLocation>
        <location evidence="2">Membrane</location>
        <topology evidence="2">Single-pass membrane protein</topology>
    </subcellularLocation>
</comment>
<evidence type="ECO:0000256" key="3">
    <source>
        <dbReference type="ARBA" id="ARBA00004906"/>
    </source>
</evidence>
<dbReference type="GO" id="GO:0016020">
    <property type="term" value="C:membrane"/>
    <property type="evidence" value="ECO:0007669"/>
    <property type="project" value="UniProtKB-SubCell"/>
</dbReference>
<protein>
    <recommendedName>
        <fullName evidence="4">RING-type E3 ubiquitin transferase</fullName>
        <ecNumber evidence="4">2.3.2.27</ecNumber>
    </recommendedName>
</protein>
<evidence type="ECO:0000256" key="12">
    <source>
        <dbReference type="ARBA" id="ARBA00023136"/>
    </source>
</evidence>
<organism evidence="18">
    <name type="scientific">Eucalyptus grandis</name>
    <name type="common">Flooded gum</name>
    <dbReference type="NCBI Taxonomy" id="71139"/>
    <lineage>
        <taxon>Eukaryota</taxon>
        <taxon>Viridiplantae</taxon>
        <taxon>Streptophyta</taxon>
        <taxon>Embryophyta</taxon>
        <taxon>Tracheophyta</taxon>
        <taxon>Spermatophyta</taxon>
        <taxon>Magnoliopsida</taxon>
        <taxon>eudicotyledons</taxon>
        <taxon>Gunneridae</taxon>
        <taxon>Pentapetalae</taxon>
        <taxon>rosids</taxon>
        <taxon>malvids</taxon>
        <taxon>Myrtales</taxon>
        <taxon>Myrtaceae</taxon>
        <taxon>Myrtoideae</taxon>
        <taxon>Eucalypteae</taxon>
        <taxon>Eucalyptus</taxon>
    </lineage>
</organism>
<dbReference type="eggNOG" id="KOG0800">
    <property type="taxonomic scope" value="Eukaryota"/>
</dbReference>
<evidence type="ECO:0000256" key="11">
    <source>
        <dbReference type="ARBA" id="ARBA00022989"/>
    </source>
</evidence>
<dbReference type="InterPro" id="IPR001841">
    <property type="entry name" value="Znf_RING"/>
</dbReference>
<keyword evidence="12 16" id="KW-0472">Membrane</keyword>
<dbReference type="PANTHER" id="PTHR45768">
    <property type="entry name" value="E3 UBIQUITIN-PROTEIN LIGASE RNF13-LIKE"/>
    <property type="match status" value="1"/>
</dbReference>
<evidence type="ECO:0000256" key="10">
    <source>
        <dbReference type="ARBA" id="ARBA00022833"/>
    </source>
</evidence>
<dbReference type="EMBL" id="KK198760">
    <property type="protein sequence ID" value="KCW61196.1"/>
    <property type="molecule type" value="Genomic_DNA"/>
</dbReference>
<dbReference type="InParanoid" id="A0A059B5J9"/>
<keyword evidence="5" id="KW-0808">Transferase</keyword>
<evidence type="ECO:0000256" key="14">
    <source>
        <dbReference type="PROSITE-ProRule" id="PRU00175"/>
    </source>
</evidence>
<feature type="compositionally biased region" description="Basic residues" evidence="15">
    <location>
        <begin position="189"/>
        <end position="204"/>
    </location>
</feature>
<keyword evidence="8 14" id="KW-0863">Zinc-finger</keyword>
<keyword evidence="10" id="KW-0862">Zinc</keyword>
<keyword evidence="7" id="KW-0479">Metal-binding</keyword>
<dbReference type="GO" id="GO:0008270">
    <property type="term" value="F:zinc ion binding"/>
    <property type="evidence" value="ECO:0007669"/>
    <property type="project" value="UniProtKB-KW"/>
</dbReference>
<reference evidence="18" key="1">
    <citation type="submission" date="2013-07" db="EMBL/GenBank/DDBJ databases">
        <title>The genome of Eucalyptus grandis.</title>
        <authorList>
            <person name="Schmutz J."/>
            <person name="Hayes R."/>
            <person name="Myburg A."/>
            <person name="Tuskan G."/>
            <person name="Grattapaglia D."/>
            <person name="Rokhsar D.S."/>
        </authorList>
    </citation>
    <scope>NUCLEOTIDE SEQUENCE</scope>
    <source>
        <tissue evidence="18">Leaf extractions</tissue>
    </source>
</reference>
<evidence type="ECO:0000256" key="4">
    <source>
        <dbReference type="ARBA" id="ARBA00012483"/>
    </source>
</evidence>
<dbReference type="GO" id="GO:0016567">
    <property type="term" value="P:protein ubiquitination"/>
    <property type="evidence" value="ECO:0000318"/>
    <property type="project" value="GO_Central"/>
</dbReference>
<comment type="pathway">
    <text evidence="3">Protein modification; protein ubiquitination.</text>
</comment>